<evidence type="ECO:0000256" key="1">
    <source>
        <dbReference type="ARBA" id="ARBA00007317"/>
    </source>
</evidence>
<feature type="domain" description="Lipoyl-binding" evidence="10">
    <location>
        <begin position="136"/>
        <end position="211"/>
    </location>
</feature>
<gene>
    <name evidence="12" type="ORF">OO017_10430</name>
</gene>
<dbReference type="PROSITE" id="PS00189">
    <property type="entry name" value="LIPOYL"/>
    <property type="match status" value="2"/>
</dbReference>
<dbReference type="Proteomes" id="UP001207228">
    <property type="component" value="Unassembled WGS sequence"/>
</dbReference>
<feature type="compositionally biased region" description="Basic and acidic residues" evidence="9">
    <location>
        <begin position="98"/>
        <end position="124"/>
    </location>
</feature>
<reference evidence="12 13" key="1">
    <citation type="submission" date="2022-11" db="EMBL/GenBank/DDBJ databases">
        <title>The characterization of three novel Bacteroidetes species and genomic analysis of their roles in tidal elemental geochemical cycles.</title>
        <authorList>
            <person name="Ma K.-J."/>
        </authorList>
    </citation>
    <scope>NUCLEOTIDE SEQUENCE [LARGE SCALE GENOMIC DNA]</scope>
    <source>
        <strain evidence="12 13">M82</strain>
    </source>
</reference>
<keyword evidence="3 8" id="KW-0808">Transferase</keyword>
<organism evidence="12 13">
    <name type="scientific">Pontibacter anaerobius</name>
    <dbReference type="NCBI Taxonomy" id="2993940"/>
    <lineage>
        <taxon>Bacteria</taxon>
        <taxon>Pseudomonadati</taxon>
        <taxon>Bacteroidota</taxon>
        <taxon>Cytophagia</taxon>
        <taxon>Cytophagales</taxon>
        <taxon>Hymenobacteraceae</taxon>
        <taxon>Pontibacter</taxon>
    </lineage>
</organism>
<dbReference type="Gene3D" id="4.10.320.10">
    <property type="entry name" value="E3-binding domain"/>
    <property type="match status" value="1"/>
</dbReference>
<keyword evidence="5 8" id="KW-0012">Acyltransferase</keyword>
<dbReference type="PROSITE" id="PS51826">
    <property type="entry name" value="PSBD"/>
    <property type="match status" value="1"/>
</dbReference>
<dbReference type="InterPro" id="IPR011053">
    <property type="entry name" value="Single_hybrid_motif"/>
</dbReference>
<evidence type="ECO:0000256" key="8">
    <source>
        <dbReference type="RuleBase" id="RU361137"/>
    </source>
</evidence>
<dbReference type="InterPro" id="IPR000089">
    <property type="entry name" value="Biotin_lipoyl"/>
</dbReference>
<keyword evidence="4 8" id="KW-0450">Lipoyl</keyword>
<dbReference type="Gene3D" id="2.40.50.100">
    <property type="match status" value="2"/>
</dbReference>
<keyword evidence="13" id="KW-1185">Reference proteome</keyword>
<comment type="caution">
    <text evidence="12">The sequence shown here is derived from an EMBL/GenBank/DDBJ whole genome shotgun (WGS) entry which is preliminary data.</text>
</comment>
<feature type="domain" description="Lipoyl-binding" evidence="10">
    <location>
        <begin position="2"/>
        <end position="77"/>
    </location>
</feature>
<dbReference type="Pfam" id="PF02817">
    <property type="entry name" value="E3_binding"/>
    <property type="match status" value="1"/>
</dbReference>
<dbReference type="InterPro" id="IPR045257">
    <property type="entry name" value="E2/Pdx1"/>
</dbReference>
<comment type="function">
    <text evidence="6">The pyruvate dehydrogenase complex catalyzes the overall conversion of pyruvate to acetyl-CoA and CO(2). It contains multiple copies of three enzymatic components: pyruvate dehydrogenase (E1), dihydrolipoamide acetyltransferase (E2) and lipoamide dehydrogenase (E3).</text>
</comment>
<dbReference type="CDD" id="cd06849">
    <property type="entry name" value="lipoyl_domain"/>
    <property type="match status" value="2"/>
</dbReference>
<evidence type="ECO:0000256" key="7">
    <source>
        <dbReference type="ARBA" id="ARBA00048370"/>
    </source>
</evidence>
<comment type="cofactor">
    <cofactor evidence="8">
        <name>(R)-lipoate</name>
        <dbReference type="ChEBI" id="CHEBI:83088"/>
    </cofactor>
    <text evidence="8">Binds 2 lipoyl cofactors covalently.</text>
</comment>
<dbReference type="Gene3D" id="3.30.559.10">
    <property type="entry name" value="Chloramphenicol acetyltransferase-like domain"/>
    <property type="match status" value="1"/>
</dbReference>
<evidence type="ECO:0000256" key="4">
    <source>
        <dbReference type="ARBA" id="ARBA00022823"/>
    </source>
</evidence>
<evidence type="ECO:0000256" key="9">
    <source>
        <dbReference type="SAM" id="MobiDB-lite"/>
    </source>
</evidence>
<evidence type="ECO:0000256" key="6">
    <source>
        <dbReference type="ARBA" id="ARBA00025211"/>
    </source>
</evidence>
<feature type="domain" description="Peripheral subunit-binding (PSBD)" evidence="11">
    <location>
        <begin position="276"/>
        <end position="313"/>
    </location>
</feature>
<dbReference type="InterPro" id="IPR006257">
    <property type="entry name" value="LAT1"/>
</dbReference>
<dbReference type="InterPro" id="IPR023213">
    <property type="entry name" value="CAT-like_dom_sf"/>
</dbReference>
<evidence type="ECO:0000256" key="5">
    <source>
        <dbReference type="ARBA" id="ARBA00023315"/>
    </source>
</evidence>
<protein>
    <recommendedName>
        <fullName evidence="8">Acetyltransferase component of pyruvate dehydrogenase complex</fullName>
        <ecNumber evidence="8">2.3.1.12</ecNumber>
    </recommendedName>
</protein>
<dbReference type="SUPFAM" id="SSF47005">
    <property type="entry name" value="Peripheral subunit-binding domain of 2-oxo acid dehydrogenase complex"/>
    <property type="match status" value="1"/>
</dbReference>
<dbReference type="InterPro" id="IPR003016">
    <property type="entry name" value="2-oxoA_DH_lipoyl-BS"/>
</dbReference>
<evidence type="ECO:0000313" key="13">
    <source>
        <dbReference type="Proteomes" id="UP001207228"/>
    </source>
</evidence>
<proteinExistence type="inferred from homology"/>
<comment type="similarity">
    <text evidence="1 8">Belongs to the 2-oxoacid dehydrogenase family.</text>
</comment>
<evidence type="ECO:0000256" key="2">
    <source>
        <dbReference type="ARBA" id="ARBA00011484"/>
    </source>
</evidence>
<accession>A0ABT3RG78</accession>
<dbReference type="Pfam" id="PF00198">
    <property type="entry name" value="2-oxoacid_dh"/>
    <property type="match status" value="1"/>
</dbReference>
<feature type="region of interest" description="Disordered" evidence="9">
    <location>
        <begin position="89"/>
        <end position="129"/>
    </location>
</feature>
<dbReference type="SUPFAM" id="SSF52777">
    <property type="entry name" value="CoA-dependent acyltransferases"/>
    <property type="match status" value="1"/>
</dbReference>
<evidence type="ECO:0000313" key="12">
    <source>
        <dbReference type="EMBL" id="MCX2740362.1"/>
    </source>
</evidence>
<dbReference type="PROSITE" id="PS50968">
    <property type="entry name" value="BIOTINYL_LIPOYL"/>
    <property type="match status" value="2"/>
</dbReference>
<dbReference type="InterPro" id="IPR004167">
    <property type="entry name" value="PSBD"/>
</dbReference>
<evidence type="ECO:0000259" key="10">
    <source>
        <dbReference type="PROSITE" id="PS50968"/>
    </source>
</evidence>
<comment type="subunit">
    <text evidence="2">Forms a 24-polypeptide structural core with octahedral symmetry.</text>
</comment>
<dbReference type="GO" id="GO:0004742">
    <property type="term" value="F:dihydrolipoyllysine-residue acetyltransferase activity"/>
    <property type="evidence" value="ECO:0007669"/>
    <property type="project" value="UniProtKB-EC"/>
</dbReference>
<keyword evidence="12" id="KW-0670">Pyruvate</keyword>
<dbReference type="EC" id="2.3.1.12" evidence="8"/>
<dbReference type="NCBIfam" id="TIGR01349">
    <property type="entry name" value="PDHac_trf_mito"/>
    <property type="match status" value="1"/>
</dbReference>
<dbReference type="InterPro" id="IPR036625">
    <property type="entry name" value="E3-bd_dom_sf"/>
</dbReference>
<dbReference type="PANTHER" id="PTHR23151">
    <property type="entry name" value="DIHYDROLIPOAMIDE ACETYL/SUCCINYL-TRANSFERASE-RELATED"/>
    <property type="match status" value="1"/>
</dbReference>
<comment type="catalytic activity">
    <reaction evidence="7 8">
        <text>N(6)-[(R)-dihydrolipoyl]-L-lysyl-[protein] + acetyl-CoA = N(6)-[(R)-S(8)-acetyldihydrolipoyl]-L-lysyl-[protein] + CoA</text>
        <dbReference type="Rhea" id="RHEA:17017"/>
        <dbReference type="Rhea" id="RHEA-COMP:10475"/>
        <dbReference type="Rhea" id="RHEA-COMP:10478"/>
        <dbReference type="ChEBI" id="CHEBI:57287"/>
        <dbReference type="ChEBI" id="CHEBI:57288"/>
        <dbReference type="ChEBI" id="CHEBI:83100"/>
        <dbReference type="ChEBI" id="CHEBI:83111"/>
        <dbReference type="EC" id="2.3.1.12"/>
    </reaction>
</comment>
<dbReference type="RefSeq" id="WP_266052421.1">
    <property type="nucleotide sequence ID" value="NZ_JAPFQO010000006.1"/>
</dbReference>
<sequence length="564" mass="60224">MAEVIKMPKMSDTMTEGVIASWLKKEGDKVSAGDILAEVETDKATMELESYEDGTLLYIGPKKGDSVPVDAVIAIIGKEGEDISGLLNEVKGGGVPAAKEEKQEPKKEEKKQETKPAVAKEEAPAKTAVDTSNIKASVIRMPKMSDTMTEGVLVSWQKKKGDKVKSGDILAEVETDKATMELESYEDGTLLYTGVNEGDSVAVDAIIAIIGEEGADYKALLEAASSDTQEREENAQTEEAIEAGVDAITSEKVQETKVTDTAAEETAAASENGRIKASPLAKRVAKEKGFNLSQIKGSGEGGRIVLRDVENFTPSAAPQKAAAPQAAPVPSAIPGAPAESYEEVNVSQMRKVIARRLAESKFSAPHFYLTMEIDMDKAMEARVSINEVSPVKVSFNDLVIKAAAAALRQHPAVNSSWLGDKIRYNKHINIGVAVAVEEGLLVPVVRNADYKSLSAIAAEVKDLGGKAKSKKLQPSDWEGNTFTISNLGMFGIEEFTAIINPPDACIMAVGGIKQIPVVKNGNIQIGNVMKVTLSCDHRVVDGAVGSAFLQTFKNLLENPVRILV</sequence>
<dbReference type="InterPro" id="IPR001078">
    <property type="entry name" value="2-oxoacid_DH_actylTfrase"/>
</dbReference>
<name>A0ABT3RG78_9BACT</name>
<dbReference type="Pfam" id="PF00364">
    <property type="entry name" value="Biotin_lipoyl"/>
    <property type="match status" value="2"/>
</dbReference>
<dbReference type="EMBL" id="JAPFQO010000006">
    <property type="protein sequence ID" value="MCX2740362.1"/>
    <property type="molecule type" value="Genomic_DNA"/>
</dbReference>
<evidence type="ECO:0000256" key="3">
    <source>
        <dbReference type="ARBA" id="ARBA00022679"/>
    </source>
</evidence>
<evidence type="ECO:0000259" key="11">
    <source>
        <dbReference type="PROSITE" id="PS51826"/>
    </source>
</evidence>
<dbReference type="PANTHER" id="PTHR23151:SF90">
    <property type="entry name" value="DIHYDROLIPOYLLYSINE-RESIDUE ACETYLTRANSFERASE COMPONENT OF PYRUVATE DEHYDROGENASE COMPLEX, MITOCHONDRIAL-RELATED"/>
    <property type="match status" value="1"/>
</dbReference>
<dbReference type="SUPFAM" id="SSF51230">
    <property type="entry name" value="Single hybrid motif"/>
    <property type="match status" value="2"/>
</dbReference>